<evidence type="ECO:0000313" key="3">
    <source>
        <dbReference type="Proteomes" id="UP000694044"/>
    </source>
</evidence>
<comment type="caution">
    <text evidence="2">The sequence shown here is derived from an EMBL/GenBank/DDBJ whole genome shotgun (WGS) entry which is preliminary data.</text>
</comment>
<gene>
    <name evidence="2" type="ORF">PHYPSEUDO_013961</name>
</gene>
<dbReference type="Proteomes" id="UP000694044">
    <property type="component" value="Unassembled WGS sequence"/>
</dbReference>
<evidence type="ECO:0000313" key="2">
    <source>
        <dbReference type="EMBL" id="KAG7387567.1"/>
    </source>
</evidence>
<name>A0A8T1W1T7_9STRA</name>
<accession>A0A8T1W1T7</accession>
<dbReference type="EMBL" id="JAGDFM010000076">
    <property type="protein sequence ID" value="KAG7387567.1"/>
    <property type="molecule type" value="Genomic_DNA"/>
</dbReference>
<dbReference type="AlphaFoldDB" id="A0A8T1W1T7"/>
<evidence type="ECO:0000256" key="1">
    <source>
        <dbReference type="SAM" id="MobiDB-lite"/>
    </source>
</evidence>
<feature type="compositionally biased region" description="Basic and acidic residues" evidence="1">
    <location>
        <begin position="79"/>
        <end position="102"/>
    </location>
</feature>
<protein>
    <submittedName>
        <fullName evidence="2">Uncharacterized protein</fullName>
    </submittedName>
</protein>
<sequence length="115" mass="11334">MSDPSNGGDRVPTGGSPSRSPAQLPDVPRVGGGALGAGGADGGRGTTSGATERKGTPDDGNGKLSVPAETPQSEPDEVPAERAERSASKDRGTPESGKEAVPESKTPSEALEAPS</sequence>
<keyword evidence="3" id="KW-1185">Reference proteome</keyword>
<proteinExistence type="predicted"/>
<feature type="compositionally biased region" description="Basic and acidic residues" evidence="1">
    <location>
        <begin position="51"/>
        <end position="61"/>
    </location>
</feature>
<feature type="region of interest" description="Disordered" evidence="1">
    <location>
        <begin position="1"/>
        <end position="115"/>
    </location>
</feature>
<organism evidence="2 3">
    <name type="scientific">Phytophthora pseudosyringae</name>
    <dbReference type="NCBI Taxonomy" id="221518"/>
    <lineage>
        <taxon>Eukaryota</taxon>
        <taxon>Sar</taxon>
        <taxon>Stramenopiles</taxon>
        <taxon>Oomycota</taxon>
        <taxon>Peronosporomycetes</taxon>
        <taxon>Peronosporales</taxon>
        <taxon>Peronosporaceae</taxon>
        <taxon>Phytophthora</taxon>
    </lineage>
</organism>
<reference evidence="2" key="1">
    <citation type="submission" date="2021-02" db="EMBL/GenBank/DDBJ databases">
        <authorList>
            <person name="Palmer J.M."/>
        </authorList>
    </citation>
    <scope>NUCLEOTIDE SEQUENCE</scope>
    <source>
        <strain evidence="2">SCRP734</strain>
    </source>
</reference>
<feature type="compositionally biased region" description="Gly residues" evidence="1">
    <location>
        <begin position="30"/>
        <end position="46"/>
    </location>
</feature>